<name>A0A3M7RYW5_BRAPC</name>
<dbReference type="Proteomes" id="UP000276133">
    <property type="component" value="Unassembled WGS sequence"/>
</dbReference>
<evidence type="ECO:0000313" key="1">
    <source>
        <dbReference type="EMBL" id="RNA28662.1"/>
    </source>
</evidence>
<keyword evidence="2" id="KW-1185">Reference proteome</keyword>
<dbReference type="GO" id="GO:0016592">
    <property type="term" value="C:mediator complex"/>
    <property type="evidence" value="ECO:0007669"/>
    <property type="project" value="TreeGrafter"/>
</dbReference>
<proteinExistence type="predicted"/>
<dbReference type="STRING" id="10195.A0A3M7RYW5"/>
<gene>
    <name evidence="1" type="ORF">BpHYR1_008284</name>
</gene>
<dbReference type="PANTHER" id="PTHR12881">
    <property type="entry name" value="MEDIATOR OF RNA POLYMERASE II TRANSCRIPTION SUBUNIT 1"/>
    <property type="match status" value="1"/>
</dbReference>
<dbReference type="GO" id="GO:0006357">
    <property type="term" value="P:regulation of transcription by RNA polymerase II"/>
    <property type="evidence" value="ECO:0007669"/>
    <property type="project" value="TreeGrafter"/>
</dbReference>
<feature type="non-terminal residue" evidence="1">
    <location>
        <position position="1"/>
    </location>
</feature>
<dbReference type="OrthoDB" id="2281547at2759"/>
<organism evidence="1 2">
    <name type="scientific">Brachionus plicatilis</name>
    <name type="common">Marine rotifer</name>
    <name type="synonym">Brachionus muelleri</name>
    <dbReference type="NCBI Taxonomy" id="10195"/>
    <lineage>
        <taxon>Eukaryota</taxon>
        <taxon>Metazoa</taxon>
        <taxon>Spiralia</taxon>
        <taxon>Gnathifera</taxon>
        <taxon>Rotifera</taxon>
        <taxon>Eurotatoria</taxon>
        <taxon>Monogononta</taxon>
        <taxon>Pseudotrocha</taxon>
        <taxon>Ploima</taxon>
        <taxon>Brachionidae</taxon>
        <taxon>Brachionus</taxon>
    </lineage>
</organism>
<sequence>TAQSNRMDQCNKDLSKKPINWTDLEKQLPHVQTRIGAASASGIPSHSISINKLLVKQCTDLLIKHIKKLNQAQVIDQLENLAQSCSLLIYKTPSEEDPNTLNAFLTTDDFYFEVAIALSGEITDAKFSIFSEPATSSVLLKNIFCSWNWDLLSKHIEGVKCNFILSDPDPQIRSTGFKAIQCLEKDLSQLYQIELRFYEKVNGTKPSYYALNQQPNYTDKLINQTPIGVFKKSELGQPLRLYYYLSPLDLIQHHQNLNAKFKKKIDSTHNTISNLLSPDELFSYELGSYLSVSLVQTSKTHKLVDSNLLVLTENDDERTIFEYLNPYVNQNFNIEQ</sequence>
<dbReference type="GO" id="GO:0003712">
    <property type="term" value="F:transcription coregulator activity"/>
    <property type="evidence" value="ECO:0007669"/>
    <property type="project" value="TreeGrafter"/>
</dbReference>
<reference evidence="1 2" key="1">
    <citation type="journal article" date="2018" name="Sci. Rep.">
        <title>Genomic signatures of local adaptation to the degree of environmental predictability in rotifers.</title>
        <authorList>
            <person name="Franch-Gras L."/>
            <person name="Hahn C."/>
            <person name="Garcia-Roger E.M."/>
            <person name="Carmona M.J."/>
            <person name="Serra M."/>
            <person name="Gomez A."/>
        </authorList>
    </citation>
    <scope>NUCLEOTIDE SEQUENCE [LARGE SCALE GENOMIC DNA]</scope>
    <source>
        <strain evidence="1">HYR1</strain>
    </source>
</reference>
<dbReference type="EMBL" id="REGN01002354">
    <property type="protein sequence ID" value="RNA28662.1"/>
    <property type="molecule type" value="Genomic_DNA"/>
</dbReference>
<accession>A0A3M7RYW5</accession>
<evidence type="ECO:0000313" key="2">
    <source>
        <dbReference type="Proteomes" id="UP000276133"/>
    </source>
</evidence>
<dbReference type="AlphaFoldDB" id="A0A3M7RYW5"/>
<comment type="caution">
    <text evidence="1">The sequence shown here is derived from an EMBL/GenBank/DDBJ whole genome shotgun (WGS) entry which is preliminary data.</text>
</comment>
<dbReference type="InterPro" id="IPR051999">
    <property type="entry name" value="Mediator_complex_subunit_1"/>
</dbReference>
<protein>
    <submittedName>
        <fullName evidence="1">Mediator of RNA polymerase II transcription subunit 1</fullName>
    </submittedName>
</protein>
<dbReference type="PANTHER" id="PTHR12881:SF10">
    <property type="entry name" value="MEDIATOR OF RNA POLYMERASE II TRANSCRIPTION SUBUNIT 1"/>
    <property type="match status" value="1"/>
</dbReference>